<evidence type="ECO:0000313" key="2">
    <source>
        <dbReference type="EMBL" id="PAK83971.1"/>
    </source>
</evidence>
<feature type="non-terminal residue" evidence="2">
    <location>
        <position position="1"/>
    </location>
</feature>
<feature type="non-terminal residue" evidence="2">
    <location>
        <position position="126"/>
    </location>
</feature>
<dbReference type="AlphaFoldDB" id="A0AAE5NHM7"/>
<feature type="domain" description="Sir1 ORC-binding" evidence="1">
    <location>
        <begin position="5"/>
        <end position="122"/>
    </location>
</feature>
<proteinExistence type="predicted"/>
<gene>
    <name evidence="2" type="ORF">B8W87_10670</name>
</gene>
<dbReference type="InterPro" id="IPR021646">
    <property type="entry name" value="Sir1_ORC-binding"/>
</dbReference>
<evidence type="ECO:0000313" key="3">
    <source>
        <dbReference type="Proteomes" id="UP000216195"/>
    </source>
</evidence>
<reference evidence="2 3" key="1">
    <citation type="submission" date="2017-04" db="EMBL/GenBank/DDBJ databases">
        <title>Kefir bacterial isolates.</title>
        <authorList>
            <person name="Kim Y."/>
            <person name="Blasche S."/>
            <person name="Patil K.R."/>
        </authorList>
    </citation>
    <scope>NUCLEOTIDE SEQUENCE [LARGE SCALE GENOMIC DNA]</scope>
    <source>
        <strain evidence="2 3">OG2-1</strain>
    </source>
</reference>
<sequence length="126" mass="14573">PDLKKIDKDIFYLNGFLLMEEKPGKFQIFDLKHPPKYISKNARSKLSKTKIYPLFDWDLALAACDKGFGIKVDNKTLFKLVGTTSIEAFYHDNNFMKKTIRRPFIEKGSKTYTLKGIQLGTKNYKG</sequence>
<dbReference type="Pfam" id="PF11603">
    <property type="entry name" value="Sir1"/>
    <property type="match status" value="1"/>
</dbReference>
<name>A0AAE5NHM7_9MICC</name>
<accession>A0AAE5NHM7</accession>
<evidence type="ECO:0000259" key="1">
    <source>
        <dbReference type="Pfam" id="PF11603"/>
    </source>
</evidence>
<dbReference type="Proteomes" id="UP000216195">
    <property type="component" value="Unassembled WGS sequence"/>
</dbReference>
<dbReference type="RefSeq" id="WP_143537035.1">
    <property type="nucleotide sequence ID" value="NZ_NCWU01000036.1"/>
</dbReference>
<dbReference type="EMBL" id="NCWU01000036">
    <property type="protein sequence ID" value="PAK83971.1"/>
    <property type="molecule type" value="Genomic_DNA"/>
</dbReference>
<protein>
    <recommendedName>
        <fullName evidence="1">Sir1 ORC-binding domain-containing protein</fullName>
    </recommendedName>
</protein>
<organism evidence="2 3">
    <name type="scientific">Rothia dentocariosa</name>
    <dbReference type="NCBI Taxonomy" id="2047"/>
    <lineage>
        <taxon>Bacteria</taxon>
        <taxon>Bacillati</taxon>
        <taxon>Actinomycetota</taxon>
        <taxon>Actinomycetes</taxon>
        <taxon>Micrococcales</taxon>
        <taxon>Micrococcaceae</taxon>
        <taxon>Rothia</taxon>
    </lineage>
</organism>
<comment type="caution">
    <text evidence="2">The sequence shown here is derived from an EMBL/GenBank/DDBJ whole genome shotgun (WGS) entry which is preliminary data.</text>
</comment>